<accession>A0ACC1NGC5</accession>
<evidence type="ECO:0000313" key="2">
    <source>
        <dbReference type="Proteomes" id="UP001143910"/>
    </source>
</evidence>
<name>A0ACC1NGC5_9HYPO</name>
<dbReference type="EMBL" id="JANJQO010000474">
    <property type="protein sequence ID" value="KAJ2977418.1"/>
    <property type="molecule type" value="Genomic_DNA"/>
</dbReference>
<gene>
    <name evidence="1" type="ORF">NQ176_g4382</name>
</gene>
<keyword evidence="2" id="KW-1185">Reference proteome</keyword>
<evidence type="ECO:0000313" key="1">
    <source>
        <dbReference type="EMBL" id="KAJ2977418.1"/>
    </source>
</evidence>
<sequence length="127" mass="14926">MDDSDDSVPWVEQYCFVETEFFPFDYESMNYYTSTHPDSFFMPHIVAMRLLVEEDKDGSEGDVRITGILTYFNEEVRKRVEGSMERAVVQKVTAEAERIEALERWFRISLSEEDRKAIFTTTLALDK</sequence>
<dbReference type="Proteomes" id="UP001143910">
    <property type="component" value="Unassembled WGS sequence"/>
</dbReference>
<proteinExistence type="predicted"/>
<comment type="caution">
    <text evidence="1">The sequence shown here is derived from an EMBL/GenBank/DDBJ whole genome shotgun (WGS) entry which is preliminary data.</text>
</comment>
<reference evidence="1" key="1">
    <citation type="submission" date="2022-08" db="EMBL/GenBank/DDBJ databases">
        <title>Genome Sequence of Lecanicillium fungicola.</title>
        <authorList>
            <person name="Buettner E."/>
        </authorList>
    </citation>
    <scope>NUCLEOTIDE SEQUENCE</scope>
    <source>
        <strain evidence="1">Babe33</strain>
    </source>
</reference>
<protein>
    <submittedName>
        <fullName evidence="1">Uncharacterized protein</fullName>
    </submittedName>
</protein>
<organism evidence="1 2">
    <name type="scientific">Zarea fungicola</name>
    <dbReference type="NCBI Taxonomy" id="93591"/>
    <lineage>
        <taxon>Eukaryota</taxon>
        <taxon>Fungi</taxon>
        <taxon>Dikarya</taxon>
        <taxon>Ascomycota</taxon>
        <taxon>Pezizomycotina</taxon>
        <taxon>Sordariomycetes</taxon>
        <taxon>Hypocreomycetidae</taxon>
        <taxon>Hypocreales</taxon>
        <taxon>Cordycipitaceae</taxon>
        <taxon>Zarea</taxon>
    </lineage>
</organism>